<name>A0ABR2ZFF5_9AGAR</name>
<sequence length="443" mass="46795">MTSQRHASKSATPNLDRAQITNGASPPWNNNGKRARRMDEVSSTHSGRVSKHQRVEVKSVESDEGLDLDVDQFEDELLQALEEFGDDIDSRVPLGENPPISHAEPSSSVVAAKNKPHKLVATPRQSPQAPPLVVDPRHAPVSKQITNLTTAQKNAVKHLALPGGPHCVDLSFLKGPSNSPVPPPARQATEVVATTTASQSPYHPPSHSRAPSVVGEAAPQPRGSQQSPAPSSFAPTLQAPLTTTIAALVQRQPPTAQPLEAQHIPYSMPIARNRSVPTASTFPAIVQRHGPGMYPTQVLPAPTHQNGFVLPPPPYVSRTDLLQFLSSATVTATGTSTSNGIGGSGGSATTMSAHATFSNRAPMNNYVPPPPAIVAGPSSFTGTVFNADNNGASADADASDSKLTCHYCGKRLKRLRKDHFRGVGCRKARAISGVGCPELDEED</sequence>
<feature type="compositionally biased region" description="Low complexity" evidence="1">
    <location>
        <begin position="224"/>
        <end position="235"/>
    </location>
</feature>
<dbReference type="EMBL" id="JBBXMP010000200">
    <property type="protein sequence ID" value="KAL0059944.1"/>
    <property type="molecule type" value="Genomic_DNA"/>
</dbReference>
<feature type="region of interest" description="Disordered" evidence="1">
    <location>
        <begin position="174"/>
        <end position="236"/>
    </location>
</feature>
<accession>A0ABR2ZFF5</accession>
<keyword evidence="3" id="KW-1185">Reference proteome</keyword>
<feature type="compositionally biased region" description="Polar residues" evidence="1">
    <location>
        <begin position="192"/>
        <end position="201"/>
    </location>
</feature>
<reference evidence="2 3" key="1">
    <citation type="submission" date="2024-05" db="EMBL/GenBank/DDBJ databases">
        <title>A draft genome resource for the thread blight pathogen Marasmius tenuissimus strain MS-2.</title>
        <authorList>
            <person name="Yulfo-Soto G.E."/>
            <person name="Baruah I.K."/>
            <person name="Amoako-Attah I."/>
            <person name="Bukari Y."/>
            <person name="Meinhardt L.W."/>
            <person name="Bailey B.A."/>
            <person name="Cohen S.P."/>
        </authorList>
    </citation>
    <scope>NUCLEOTIDE SEQUENCE [LARGE SCALE GENOMIC DNA]</scope>
    <source>
        <strain evidence="2 3">MS-2</strain>
    </source>
</reference>
<gene>
    <name evidence="2" type="ORF">AAF712_013293</name>
</gene>
<comment type="caution">
    <text evidence="2">The sequence shown here is derived from an EMBL/GenBank/DDBJ whole genome shotgun (WGS) entry which is preliminary data.</text>
</comment>
<feature type="region of interest" description="Disordered" evidence="1">
    <location>
        <begin position="1"/>
        <end position="68"/>
    </location>
</feature>
<feature type="compositionally biased region" description="Polar residues" evidence="1">
    <location>
        <begin position="1"/>
        <end position="32"/>
    </location>
</feature>
<evidence type="ECO:0000313" key="2">
    <source>
        <dbReference type="EMBL" id="KAL0059944.1"/>
    </source>
</evidence>
<evidence type="ECO:0000313" key="3">
    <source>
        <dbReference type="Proteomes" id="UP001437256"/>
    </source>
</evidence>
<protein>
    <submittedName>
        <fullName evidence="2">Uncharacterized protein</fullName>
    </submittedName>
</protein>
<organism evidence="2 3">
    <name type="scientific">Marasmius tenuissimus</name>
    <dbReference type="NCBI Taxonomy" id="585030"/>
    <lineage>
        <taxon>Eukaryota</taxon>
        <taxon>Fungi</taxon>
        <taxon>Dikarya</taxon>
        <taxon>Basidiomycota</taxon>
        <taxon>Agaricomycotina</taxon>
        <taxon>Agaricomycetes</taxon>
        <taxon>Agaricomycetidae</taxon>
        <taxon>Agaricales</taxon>
        <taxon>Marasmiineae</taxon>
        <taxon>Marasmiaceae</taxon>
        <taxon>Marasmius</taxon>
    </lineage>
</organism>
<evidence type="ECO:0000256" key="1">
    <source>
        <dbReference type="SAM" id="MobiDB-lite"/>
    </source>
</evidence>
<feature type="region of interest" description="Disordered" evidence="1">
    <location>
        <begin position="85"/>
        <end position="136"/>
    </location>
</feature>
<dbReference type="Proteomes" id="UP001437256">
    <property type="component" value="Unassembled WGS sequence"/>
</dbReference>
<proteinExistence type="predicted"/>